<evidence type="ECO:0000313" key="1">
    <source>
        <dbReference type="EMBL" id="KAE8545765.1"/>
    </source>
</evidence>
<sequence length="306" mass="34731">MSDNNSKGHVKSKRFDVEHALSLYAYSYVILPAHGIYEKDFIDLHRPVIDTCHIYIIGFSPSVRLNSEKLENGVLSTNYSVAGISHDLNWQAPQGAELVEEGDAVYVKDPSGQIFWPSNEQVLSYLGQATDLEFQVKYIGQAFGKDGSRNALDRLLKHETLQKIALKGTPEGKQLQVLLISVQPNNQLLTQFNPQAENTNTSSERIQSGLDKLFNTDKKEQVALYEAAMIRYFQPEFNKEFKDSFPSTNLKILRDCYEKDFSGVVAEFFIDELPYKLCSETVSPKIHHTAYHDLHDDADRKAFFAI</sequence>
<dbReference type="EMBL" id="WBMP01000007">
    <property type="protein sequence ID" value="KAE8545765.1"/>
    <property type="molecule type" value="Genomic_DNA"/>
</dbReference>
<gene>
    <name evidence="1" type="ORF">F6453_1959</name>
</gene>
<accession>A0A833NB68</accession>
<proteinExistence type="predicted"/>
<dbReference type="AlphaFoldDB" id="A0A833NB68"/>
<protein>
    <submittedName>
        <fullName evidence="1">Uncharacterized protein</fullName>
    </submittedName>
</protein>
<organism evidence="1 2">
    <name type="scientific">Marinobacter nauticus</name>
    <name type="common">Marinobacter hydrocarbonoclasticus</name>
    <name type="synonym">Marinobacter aquaeolei</name>
    <dbReference type="NCBI Taxonomy" id="2743"/>
    <lineage>
        <taxon>Bacteria</taxon>
        <taxon>Pseudomonadati</taxon>
        <taxon>Pseudomonadota</taxon>
        <taxon>Gammaproteobacteria</taxon>
        <taxon>Pseudomonadales</taxon>
        <taxon>Marinobacteraceae</taxon>
        <taxon>Marinobacter</taxon>
    </lineage>
</organism>
<reference evidence="1 2" key="1">
    <citation type="submission" date="2019-10" db="EMBL/GenBank/DDBJ databases">
        <title>Draft genome sequence of Marinobacter hydrocarbonoclasticus NCT7M from the microbiome of the marine copepod.</title>
        <authorList>
            <person name="Nuttall R."/>
            <person name="Sharma G."/>
            <person name="Moisander P."/>
        </authorList>
    </citation>
    <scope>NUCLEOTIDE SEQUENCE [LARGE SCALE GENOMIC DNA]</scope>
    <source>
        <strain evidence="1 2">NCT7M</strain>
    </source>
</reference>
<dbReference type="RefSeq" id="WP_153740718.1">
    <property type="nucleotide sequence ID" value="NZ_WBMP01000007.1"/>
</dbReference>
<comment type="caution">
    <text evidence="1">The sequence shown here is derived from an EMBL/GenBank/DDBJ whole genome shotgun (WGS) entry which is preliminary data.</text>
</comment>
<name>A0A833NB68_MARNT</name>
<evidence type="ECO:0000313" key="2">
    <source>
        <dbReference type="Proteomes" id="UP000469950"/>
    </source>
</evidence>
<dbReference type="Proteomes" id="UP000469950">
    <property type="component" value="Unassembled WGS sequence"/>
</dbReference>